<comment type="function">
    <text evidence="8">Catalyzes the stereoinversion of LL-2,6-diaminopimelate (L,L-DAP) to meso-diaminopimelate (meso-DAP), a precursor of L-lysine and an essential component of the bacterial peptidoglycan.</text>
</comment>
<feature type="active site" description="Proton acceptor" evidence="8">
    <location>
        <position position="199"/>
    </location>
</feature>
<comment type="caution">
    <text evidence="10">The sequence shown here is derived from an EMBL/GenBank/DDBJ whole genome shotgun (WGS) entry which is preliminary data.</text>
</comment>
<dbReference type="EC" id="5.1.1.7" evidence="3 8"/>
<sequence>MDSKIKFSKYQGAGNDFVLIDNRTGFFDRKNDNLVQVLCDRKFGIGADGLMLLQNNENFDFEMIYYNANGGEASMCGNGGRCIVAFARDLGIIQDHTVFLAVDGEHQATIHDHQVDLGMIDVSVIQRDGEAYVLNTGSPHYVAWVSNLQNKNVFEMGSLIRNNETYREDGINVNFIEKEEQGYFVRTFERGVEDETLACGTGATAAAMVVAVHHKLEGAHKIPIRVLGGQLYISFNKTGQKFTDVRLIGPAQLVFEGSFVPPFS</sequence>
<evidence type="ECO:0000256" key="2">
    <source>
        <dbReference type="ARBA" id="ARBA00010219"/>
    </source>
</evidence>
<dbReference type="Proteomes" id="UP000606494">
    <property type="component" value="Unassembled WGS sequence"/>
</dbReference>
<evidence type="ECO:0000256" key="5">
    <source>
        <dbReference type="ARBA" id="ARBA00023154"/>
    </source>
</evidence>
<feature type="binding site" evidence="8">
    <location>
        <position position="15"/>
    </location>
    <ligand>
        <name>substrate</name>
    </ligand>
</feature>
<dbReference type="PROSITE" id="PS01326">
    <property type="entry name" value="DAP_EPIMERASE"/>
    <property type="match status" value="1"/>
</dbReference>
<comment type="catalytic activity">
    <reaction evidence="7 8">
        <text>(2S,6S)-2,6-diaminopimelate = meso-2,6-diaminopimelate</text>
        <dbReference type="Rhea" id="RHEA:15393"/>
        <dbReference type="ChEBI" id="CHEBI:57609"/>
        <dbReference type="ChEBI" id="CHEBI:57791"/>
        <dbReference type="EC" id="5.1.1.7"/>
    </reaction>
</comment>
<name>A0ABR7XZ87_9SPHI</name>
<evidence type="ECO:0000256" key="1">
    <source>
        <dbReference type="ARBA" id="ARBA00005196"/>
    </source>
</evidence>
<dbReference type="NCBIfam" id="TIGR00652">
    <property type="entry name" value="DapF"/>
    <property type="match status" value="1"/>
</dbReference>
<keyword evidence="11" id="KW-1185">Reference proteome</keyword>
<dbReference type="PANTHER" id="PTHR31689">
    <property type="entry name" value="DIAMINOPIMELATE EPIMERASE, CHLOROPLASTIC"/>
    <property type="match status" value="1"/>
</dbReference>
<feature type="binding site" evidence="8">
    <location>
        <begin position="200"/>
        <end position="201"/>
    </location>
    <ligand>
        <name>substrate</name>
    </ligand>
</feature>
<comment type="subcellular location">
    <subcellularLocation>
        <location evidence="8">Cytoplasm</location>
    </subcellularLocation>
</comment>
<feature type="binding site" evidence="8">
    <location>
        <begin position="189"/>
        <end position="190"/>
    </location>
    <ligand>
        <name>substrate</name>
    </ligand>
</feature>
<dbReference type="EMBL" id="JACNYK010000001">
    <property type="protein sequence ID" value="MBD1424348.1"/>
    <property type="molecule type" value="Genomic_DNA"/>
</dbReference>
<dbReference type="GO" id="GO:0008837">
    <property type="term" value="F:diaminopimelate epimerase activity"/>
    <property type="evidence" value="ECO:0007669"/>
    <property type="project" value="UniProtKB-EC"/>
</dbReference>
<reference evidence="10 11" key="1">
    <citation type="submission" date="2020-08" db="EMBL/GenBank/DDBJ databases">
        <title>Sphingobacterium sp. DN00404 isolated from aquaculture water.</title>
        <authorList>
            <person name="Zhang M."/>
        </authorList>
    </citation>
    <scope>NUCLEOTIDE SEQUENCE [LARGE SCALE GENOMIC DNA]</scope>
    <source>
        <strain evidence="10 11">KCTC 32294</strain>
    </source>
</reference>
<accession>A0ABR7XZ87</accession>
<proteinExistence type="inferred from homology"/>
<feature type="site" description="Could be important to modulate the pK values of the two catalytic cysteine residues" evidence="8">
    <location>
        <position position="140"/>
    </location>
</feature>
<evidence type="ECO:0000256" key="6">
    <source>
        <dbReference type="ARBA" id="ARBA00023235"/>
    </source>
</evidence>
<evidence type="ECO:0000256" key="7">
    <source>
        <dbReference type="ARBA" id="ARBA00051712"/>
    </source>
</evidence>
<protein>
    <recommendedName>
        <fullName evidence="3 8">Diaminopimelate epimerase</fullName>
        <shortName evidence="8">DAP epimerase</shortName>
        <ecNumber evidence="3 8">5.1.1.7</ecNumber>
    </recommendedName>
    <alternativeName>
        <fullName evidence="8">PLP-independent amino acid racemase</fullName>
    </alternativeName>
</protein>
<comment type="similarity">
    <text evidence="2 8">Belongs to the diaminopimelate epimerase family.</text>
</comment>
<dbReference type="Pfam" id="PF01678">
    <property type="entry name" value="DAP_epimerase"/>
    <property type="match status" value="2"/>
</dbReference>
<keyword evidence="6 8" id="KW-0413">Isomerase</keyword>
<dbReference type="InterPro" id="IPR018510">
    <property type="entry name" value="DAP_epimerase_AS"/>
</dbReference>
<feature type="binding site" evidence="8">
    <location>
        <position position="67"/>
    </location>
    <ligand>
        <name>substrate</name>
    </ligand>
</feature>
<evidence type="ECO:0000313" key="10">
    <source>
        <dbReference type="EMBL" id="MBD1424348.1"/>
    </source>
</evidence>
<evidence type="ECO:0000256" key="4">
    <source>
        <dbReference type="ARBA" id="ARBA00022605"/>
    </source>
</evidence>
<gene>
    <name evidence="8" type="primary">dapF</name>
    <name evidence="10" type="ORF">H8B17_02040</name>
</gene>
<feature type="binding site" evidence="8">
    <location>
        <position position="172"/>
    </location>
    <ligand>
        <name>substrate</name>
    </ligand>
</feature>
<feature type="active site" evidence="9">
    <location>
        <position position="76"/>
    </location>
</feature>
<dbReference type="InterPro" id="IPR001653">
    <property type="entry name" value="DAP_epimerase_DapF"/>
</dbReference>
<keyword evidence="4 8" id="KW-0028">Amino-acid biosynthesis</keyword>
<evidence type="ECO:0000313" key="11">
    <source>
        <dbReference type="Proteomes" id="UP000606494"/>
    </source>
</evidence>
<organism evidence="10 11">
    <name type="scientific">Sphingobacterium arenae</name>
    <dbReference type="NCBI Taxonomy" id="1280598"/>
    <lineage>
        <taxon>Bacteria</taxon>
        <taxon>Pseudomonadati</taxon>
        <taxon>Bacteroidota</taxon>
        <taxon>Sphingobacteriia</taxon>
        <taxon>Sphingobacteriales</taxon>
        <taxon>Sphingobacteriaceae</taxon>
        <taxon>Sphingobacterium</taxon>
    </lineage>
</organism>
<dbReference type="PANTHER" id="PTHR31689:SF0">
    <property type="entry name" value="DIAMINOPIMELATE EPIMERASE"/>
    <property type="match status" value="1"/>
</dbReference>
<dbReference type="SUPFAM" id="SSF54506">
    <property type="entry name" value="Diaminopimelate epimerase-like"/>
    <property type="match status" value="2"/>
</dbReference>
<dbReference type="Gene3D" id="3.10.310.10">
    <property type="entry name" value="Diaminopimelate Epimerase, Chain A, domain 1"/>
    <property type="match status" value="2"/>
</dbReference>
<feature type="site" description="Could be important to modulate the pK values of the two catalytic cysteine residues" evidence="8">
    <location>
        <position position="189"/>
    </location>
</feature>
<evidence type="ECO:0000256" key="9">
    <source>
        <dbReference type="PROSITE-ProRule" id="PRU10125"/>
    </source>
</evidence>
<comment type="caution">
    <text evidence="8">Lacks conserved residue(s) required for the propagation of feature annotation.</text>
</comment>
<evidence type="ECO:0000256" key="3">
    <source>
        <dbReference type="ARBA" id="ARBA00013080"/>
    </source>
</evidence>
<comment type="pathway">
    <text evidence="1 8">Amino-acid biosynthesis; L-lysine biosynthesis via DAP pathway; DL-2,6-diaminopimelate from LL-2,6-diaminopimelate: step 1/1.</text>
</comment>
<evidence type="ECO:0000256" key="8">
    <source>
        <dbReference type="HAMAP-Rule" id="MF_00197"/>
    </source>
</evidence>
<dbReference type="RefSeq" id="WP_190307498.1">
    <property type="nucleotide sequence ID" value="NZ_JACNYK010000001.1"/>
</dbReference>
<feature type="binding site" evidence="8">
    <location>
        <begin position="77"/>
        <end position="78"/>
    </location>
    <ligand>
        <name>substrate</name>
    </ligand>
</feature>
<keyword evidence="5 8" id="KW-0457">Lysine biosynthesis</keyword>
<dbReference type="HAMAP" id="MF_00197">
    <property type="entry name" value="DAP_epimerase"/>
    <property type="match status" value="1"/>
</dbReference>
<feature type="active site" description="Proton donor" evidence="8">
    <location>
        <position position="76"/>
    </location>
</feature>
<comment type="subunit">
    <text evidence="8">Homodimer.</text>
</comment>
<keyword evidence="8" id="KW-0963">Cytoplasm</keyword>